<evidence type="ECO:0000256" key="6">
    <source>
        <dbReference type="ARBA" id="ARBA00022741"/>
    </source>
</evidence>
<dbReference type="PANTHER" id="PTHR39321">
    <property type="entry name" value="NICOTINATE-NUCLEOTIDE ADENYLYLTRANSFERASE-RELATED"/>
    <property type="match status" value="1"/>
</dbReference>
<dbReference type="Proteomes" id="UP000694001">
    <property type="component" value="Chromosome"/>
</dbReference>
<dbReference type="GO" id="GO:0004515">
    <property type="term" value="F:nicotinate-nucleotide adenylyltransferase activity"/>
    <property type="evidence" value="ECO:0007669"/>
    <property type="project" value="UniProtKB-UniRule"/>
</dbReference>
<proteinExistence type="inferred from homology"/>
<evidence type="ECO:0000259" key="12">
    <source>
        <dbReference type="Pfam" id="PF01467"/>
    </source>
</evidence>
<feature type="region of interest" description="Disordered" evidence="11">
    <location>
        <begin position="224"/>
        <end position="245"/>
    </location>
</feature>
<dbReference type="CDD" id="cd02165">
    <property type="entry name" value="NMNAT"/>
    <property type="match status" value="1"/>
</dbReference>
<comment type="function">
    <text evidence="10">Functions as a ribosomal silencing factor. Interacts with ribosomal protein uL14 (rplN), blocking formation of intersubunit bridge B8. Prevents association of the 30S and 50S ribosomal subunits and the formation of functional ribosomes, thus repressing translation.</text>
</comment>
<dbReference type="InterPro" id="IPR005248">
    <property type="entry name" value="NadD/NMNAT"/>
</dbReference>
<dbReference type="GO" id="GO:0017148">
    <property type="term" value="P:negative regulation of translation"/>
    <property type="evidence" value="ECO:0007669"/>
    <property type="project" value="UniProtKB-UniRule"/>
</dbReference>
<comment type="subcellular location">
    <subcellularLocation>
        <location evidence="10">Cytoplasm</location>
    </subcellularLocation>
</comment>
<dbReference type="Pfam" id="PF02410">
    <property type="entry name" value="RsfS"/>
    <property type="match status" value="1"/>
</dbReference>
<dbReference type="KEGG" id="elio:KO353_09475"/>
<organism evidence="13 14">
    <name type="scientific">Elioraea tepida</name>
    <dbReference type="NCBI Taxonomy" id="2843330"/>
    <lineage>
        <taxon>Bacteria</taxon>
        <taxon>Pseudomonadati</taxon>
        <taxon>Pseudomonadota</taxon>
        <taxon>Alphaproteobacteria</taxon>
        <taxon>Acetobacterales</taxon>
        <taxon>Elioraeaceae</taxon>
        <taxon>Elioraea</taxon>
    </lineage>
</organism>
<evidence type="ECO:0000256" key="1">
    <source>
        <dbReference type="ARBA" id="ARBA00002324"/>
    </source>
</evidence>
<keyword evidence="10" id="KW-0678">Repressor</keyword>
<keyword evidence="9" id="KW-0520">NAD</keyword>
<dbReference type="EC" id="2.7.7.18" evidence="9"/>
<dbReference type="PANTHER" id="PTHR39321:SF3">
    <property type="entry name" value="PHOSPHOPANTETHEINE ADENYLYLTRANSFERASE"/>
    <property type="match status" value="1"/>
</dbReference>
<evidence type="ECO:0000313" key="13">
    <source>
        <dbReference type="EMBL" id="QXM23558.1"/>
    </source>
</evidence>
<dbReference type="Pfam" id="PF01467">
    <property type="entry name" value="CTP_transf_like"/>
    <property type="match status" value="1"/>
</dbReference>
<dbReference type="InterPro" id="IPR004394">
    <property type="entry name" value="Iojap/RsfS/C7orf30"/>
</dbReference>
<dbReference type="RefSeq" id="WP_218284423.1">
    <property type="nucleotide sequence ID" value="NZ_CP076448.1"/>
</dbReference>
<evidence type="ECO:0000256" key="3">
    <source>
        <dbReference type="ARBA" id="ARBA00009014"/>
    </source>
</evidence>
<comment type="similarity">
    <text evidence="10">Belongs to the Iojap/RsfS family.</text>
</comment>
<dbReference type="GO" id="GO:0090071">
    <property type="term" value="P:negative regulation of ribosome biogenesis"/>
    <property type="evidence" value="ECO:0007669"/>
    <property type="project" value="UniProtKB-UniRule"/>
</dbReference>
<evidence type="ECO:0000313" key="14">
    <source>
        <dbReference type="Proteomes" id="UP000694001"/>
    </source>
</evidence>
<dbReference type="GO" id="GO:0005737">
    <property type="term" value="C:cytoplasm"/>
    <property type="evidence" value="ECO:0007669"/>
    <property type="project" value="UniProtKB-SubCell"/>
</dbReference>
<dbReference type="GO" id="GO:0009435">
    <property type="term" value="P:NAD+ biosynthetic process"/>
    <property type="evidence" value="ECO:0007669"/>
    <property type="project" value="UniProtKB-UniRule"/>
</dbReference>
<accession>A0A975YIM5</accession>
<dbReference type="GO" id="GO:0042256">
    <property type="term" value="P:cytosolic ribosome assembly"/>
    <property type="evidence" value="ECO:0007669"/>
    <property type="project" value="UniProtKB-UniRule"/>
</dbReference>
<keyword evidence="4 9" id="KW-0808">Transferase</keyword>
<dbReference type="EMBL" id="CP076448">
    <property type="protein sequence ID" value="QXM23558.1"/>
    <property type="molecule type" value="Genomic_DNA"/>
</dbReference>
<comment type="similarity">
    <text evidence="3 9">Belongs to the NadD family.</text>
</comment>
<keyword evidence="10" id="KW-0963">Cytoplasm</keyword>
<name>A0A975YIM5_9PROT</name>
<evidence type="ECO:0000256" key="4">
    <source>
        <dbReference type="ARBA" id="ARBA00022679"/>
    </source>
</evidence>
<evidence type="ECO:0000256" key="9">
    <source>
        <dbReference type="HAMAP-Rule" id="MF_00244"/>
    </source>
</evidence>
<comment type="pathway">
    <text evidence="2 9">Cofactor biosynthesis; NAD(+) biosynthesis; deamido-NAD(+) from nicotinate D-ribonucleotide: step 1/1.</text>
</comment>
<dbReference type="InterPro" id="IPR004821">
    <property type="entry name" value="Cyt_trans-like"/>
</dbReference>
<evidence type="ECO:0000256" key="11">
    <source>
        <dbReference type="SAM" id="MobiDB-lite"/>
    </source>
</evidence>
<keyword evidence="7 9" id="KW-0067">ATP-binding</keyword>
<protein>
    <recommendedName>
        <fullName evidence="9 10">Multifunctional fusion protein</fullName>
    </recommendedName>
    <domain>
        <recommendedName>
            <fullName evidence="9">Probable nicotinate-nucleotide adenylyltransferase</fullName>
            <ecNumber evidence="9">2.7.7.18</ecNumber>
        </recommendedName>
        <alternativeName>
            <fullName evidence="9">Deamido-NAD(+) diphosphorylase</fullName>
        </alternativeName>
        <alternativeName>
            <fullName evidence="9">Deamido-NAD(+) pyrophosphorylase</fullName>
        </alternativeName>
        <alternativeName>
            <fullName evidence="9">Nicotinate mononucleotide adenylyltransferase</fullName>
            <shortName evidence="9">NaMN adenylyltransferase</shortName>
        </alternativeName>
    </domain>
    <domain>
        <recommendedName>
            <fullName evidence="10">Ribosomal silencing factor RsfS</fullName>
        </recommendedName>
    </domain>
</protein>
<feature type="domain" description="Cytidyltransferase-like" evidence="12">
    <location>
        <begin position="36"/>
        <end position="216"/>
    </location>
</feature>
<evidence type="ECO:0000256" key="8">
    <source>
        <dbReference type="ARBA" id="ARBA00048721"/>
    </source>
</evidence>
<sequence>MPRCAEKEIAPEDKPCRHLPARLPLWGDGRRGAIGILGGSFNPAHEGHRHIALAALKRLGLRAVWLMVSPGNPLKPTDGMGVFEDRLASATVIAGGHPRIVPTDIEARIGTRYTRQTLAVLRRRFRRARLVWLMGADNQVQIPRWQGWRRIFGMVPVVVFPRPGWTRAALSGLATRRMARARRRAAAARALPWLEAPAWVFLPGREHPASATMIRAARAAARGEGADVRRPRRAPTPKRVTDGAITRPGLEPLTRLVVESLESDKAEDVVVLDLTGKAAFADRMVVASGLANRQIQAMAEHLVEKLERAGVARVHTEGLGSSDWVLIDAGDIVVHLFRPETRALYALEKMWGVTLPGEEAARG</sequence>
<evidence type="ECO:0000256" key="7">
    <source>
        <dbReference type="ARBA" id="ARBA00022840"/>
    </source>
</evidence>
<gene>
    <name evidence="9" type="primary">nadD</name>
    <name evidence="10" type="synonym">rsfS</name>
    <name evidence="13" type="ORF">KO353_09475</name>
</gene>
<comment type="function">
    <text evidence="1 9">Catalyzes the reversible adenylation of nicotinate mononucleotide (NaMN) to nicotinic acid adenine dinucleotide (NaAD).</text>
</comment>
<dbReference type="HAMAP" id="MF_01477">
    <property type="entry name" value="Iojap_RsfS"/>
    <property type="match status" value="1"/>
</dbReference>
<evidence type="ECO:0000256" key="10">
    <source>
        <dbReference type="HAMAP-Rule" id="MF_01477"/>
    </source>
</evidence>
<comment type="subunit">
    <text evidence="10">Interacts with ribosomal protein uL14 (rplN).</text>
</comment>
<keyword evidence="6 9" id="KW-0547">Nucleotide-binding</keyword>
<comment type="catalytic activity">
    <reaction evidence="8 9">
        <text>nicotinate beta-D-ribonucleotide + ATP + H(+) = deamido-NAD(+) + diphosphate</text>
        <dbReference type="Rhea" id="RHEA:22860"/>
        <dbReference type="ChEBI" id="CHEBI:15378"/>
        <dbReference type="ChEBI" id="CHEBI:30616"/>
        <dbReference type="ChEBI" id="CHEBI:33019"/>
        <dbReference type="ChEBI" id="CHEBI:57502"/>
        <dbReference type="ChEBI" id="CHEBI:58437"/>
        <dbReference type="EC" id="2.7.7.18"/>
    </reaction>
</comment>
<keyword evidence="9" id="KW-0662">Pyridine nucleotide biosynthesis</keyword>
<keyword evidence="14" id="KW-1185">Reference proteome</keyword>
<evidence type="ECO:0000256" key="5">
    <source>
        <dbReference type="ARBA" id="ARBA00022695"/>
    </source>
</evidence>
<dbReference type="HAMAP" id="MF_00244">
    <property type="entry name" value="NaMN_adenylyltr"/>
    <property type="match status" value="1"/>
</dbReference>
<reference evidence="13" key="1">
    <citation type="submission" date="2021-06" db="EMBL/GenBank/DDBJ databases">
        <title>Elioraea tepida, sp. nov., a moderately thermophilic aerobic anoxygenic phototrophic bacterium isolated from an alkaline siliceous hot spring mat community in Yellowstone National Park, WY, USA.</title>
        <authorList>
            <person name="Saini M.K."/>
            <person name="Yoshida S."/>
            <person name="Sebastian A."/>
            <person name="Hirose S."/>
            <person name="Hara E."/>
            <person name="Tamaki H."/>
            <person name="Soulier N.T."/>
            <person name="Albert I."/>
            <person name="Hanada S."/>
            <person name="Bryant D.A."/>
            <person name="Tank M."/>
        </authorList>
    </citation>
    <scope>NUCLEOTIDE SEQUENCE</scope>
    <source>
        <strain evidence="13">MS-P2</strain>
    </source>
</reference>
<keyword evidence="10" id="KW-0810">Translation regulation</keyword>
<dbReference type="NCBIfam" id="TIGR00090">
    <property type="entry name" value="rsfS_iojap_ybeB"/>
    <property type="match status" value="1"/>
</dbReference>
<keyword evidence="5 9" id="KW-0548">Nucleotidyltransferase</keyword>
<dbReference type="NCBIfam" id="NF000843">
    <property type="entry name" value="PRK00071.2-2"/>
    <property type="match status" value="1"/>
</dbReference>
<dbReference type="GO" id="GO:0005524">
    <property type="term" value="F:ATP binding"/>
    <property type="evidence" value="ECO:0007669"/>
    <property type="project" value="UniProtKB-KW"/>
</dbReference>
<dbReference type="AlphaFoldDB" id="A0A975YIM5"/>
<evidence type="ECO:0000256" key="2">
    <source>
        <dbReference type="ARBA" id="ARBA00005019"/>
    </source>
</evidence>